<protein>
    <submittedName>
        <fullName evidence="1">FAS1 domain-containing protein</fullName>
    </submittedName>
</protein>
<reference evidence="1" key="1">
    <citation type="submission" date="2022-06" db="EMBL/GenBank/DDBJ databases">
        <authorList>
            <person name="Legras J.-L."/>
            <person name="Devillers H."/>
            <person name="Grondin C."/>
        </authorList>
    </citation>
    <scope>NUCLEOTIDE SEQUENCE</scope>
    <source>
        <strain evidence="1">CLIB 1444</strain>
    </source>
</reference>
<comment type="caution">
    <text evidence="1">The sequence shown here is derived from an EMBL/GenBank/DDBJ whole genome shotgun (WGS) entry which is preliminary data.</text>
</comment>
<proteinExistence type="predicted"/>
<dbReference type="Proteomes" id="UP001152531">
    <property type="component" value="Unassembled WGS sequence"/>
</dbReference>
<evidence type="ECO:0000313" key="1">
    <source>
        <dbReference type="EMBL" id="CAH6718757.1"/>
    </source>
</evidence>
<organism evidence="1 2">
    <name type="scientific">[Candida] jaroonii</name>
    <dbReference type="NCBI Taxonomy" id="467808"/>
    <lineage>
        <taxon>Eukaryota</taxon>
        <taxon>Fungi</taxon>
        <taxon>Dikarya</taxon>
        <taxon>Ascomycota</taxon>
        <taxon>Saccharomycotina</taxon>
        <taxon>Pichiomycetes</taxon>
        <taxon>Debaryomycetaceae</taxon>
        <taxon>Yamadazyma</taxon>
    </lineage>
</organism>
<evidence type="ECO:0000313" key="2">
    <source>
        <dbReference type="Proteomes" id="UP001152531"/>
    </source>
</evidence>
<sequence>MKGIILFWLALTVVSKNVFDFNKFNLEAEKAERALKEDMEKRDGKNVFNLDDLKIGVPVKRDGKNVFDFSKFKNEKRDAKNVFDFSKFKNEKRDAKNVVDISKLAHGIDKRDQQVLQQDESTNSNEQLLTTVLPQYKSISIFSGYIRDNKAISDKTGNLKESMLIICPTDNSIVNKLGDLKPWEFPKTLNGENDDEIIESNLNYFLSNHIVENLQELKANDNKFTVELLSGKEIVVSQNFNGIELLADGVKIPVILSKQVDNGFIFIIDDCLVKP</sequence>
<name>A0ACA9Y1C4_9ASCO</name>
<gene>
    <name evidence="1" type="ORF">CLIB1444_01S13850</name>
</gene>
<keyword evidence="2" id="KW-1185">Reference proteome</keyword>
<accession>A0ACA9Y1C4</accession>
<dbReference type="EMBL" id="CALSDN010000001">
    <property type="protein sequence ID" value="CAH6718757.1"/>
    <property type="molecule type" value="Genomic_DNA"/>
</dbReference>